<keyword evidence="5" id="KW-0723">Serine/threonine-protein kinase</keyword>
<dbReference type="FunFam" id="1.10.510.10:FF:000032">
    <property type="entry name" value="Serine/threonine-protein kinase PBS1"/>
    <property type="match status" value="1"/>
</dbReference>
<dbReference type="EMBL" id="JAAALK010000284">
    <property type="protein sequence ID" value="KAG8069100.1"/>
    <property type="molecule type" value="Genomic_DNA"/>
</dbReference>
<feature type="domain" description="Protein kinase" evidence="14">
    <location>
        <begin position="118"/>
        <end position="402"/>
    </location>
</feature>
<feature type="region of interest" description="Disordered" evidence="13">
    <location>
        <begin position="425"/>
        <end position="487"/>
    </location>
</feature>
<dbReference type="OrthoDB" id="537072at2759"/>
<feature type="compositionally biased region" description="Polar residues" evidence="13">
    <location>
        <begin position="449"/>
        <end position="469"/>
    </location>
</feature>
<reference evidence="15" key="2">
    <citation type="submission" date="2021-02" db="EMBL/GenBank/DDBJ databases">
        <authorList>
            <person name="Kimball J.A."/>
            <person name="Haas M.W."/>
            <person name="Macchietto M."/>
            <person name="Kono T."/>
            <person name="Duquette J."/>
            <person name="Shao M."/>
        </authorList>
    </citation>
    <scope>NUCLEOTIDE SEQUENCE</scope>
    <source>
        <tissue evidence="15">Fresh leaf tissue</tissue>
    </source>
</reference>
<evidence type="ECO:0000256" key="10">
    <source>
        <dbReference type="ARBA" id="ARBA00023136"/>
    </source>
</evidence>
<evidence type="ECO:0000256" key="1">
    <source>
        <dbReference type="ARBA" id="ARBA00004236"/>
    </source>
</evidence>
<dbReference type="InterPro" id="IPR000719">
    <property type="entry name" value="Prot_kinase_dom"/>
</dbReference>
<evidence type="ECO:0000256" key="9">
    <source>
        <dbReference type="ARBA" id="ARBA00022840"/>
    </source>
</evidence>
<comment type="similarity">
    <text evidence="2">Belongs to the protein kinase superfamily. Ser/Thr protein kinase family.</text>
</comment>
<feature type="compositionally biased region" description="Low complexity" evidence="13">
    <location>
        <begin position="434"/>
        <end position="447"/>
    </location>
</feature>
<evidence type="ECO:0000256" key="12">
    <source>
        <dbReference type="PROSITE-ProRule" id="PRU10141"/>
    </source>
</evidence>
<dbReference type="CDD" id="cd14066">
    <property type="entry name" value="STKc_IRAK"/>
    <property type="match status" value="1"/>
</dbReference>
<feature type="binding site" evidence="12">
    <location>
        <position position="156"/>
    </location>
    <ligand>
        <name>ATP</name>
        <dbReference type="ChEBI" id="CHEBI:30616"/>
    </ligand>
</feature>
<gene>
    <name evidence="15" type="ORF">GUJ93_ZPchr0005g15295</name>
</gene>
<feature type="compositionally biased region" description="Basic residues" evidence="13">
    <location>
        <begin position="9"/>
        <end position="18"/>
    </location>
</feature>
<comment type="caution">
    <text evidence="15">The sequence shown here is derived from an EMBL/GenBank/DDBJ whole genome shotgun (WGS) entry which is preliminary data.</text>
</comment>
<sequence length="487" mass="53762">MGAGSSVPGRRRHERRRRGGNESTAVMGWWIRLRACMSSRSTPTPARPSNDADDTTIYRGRNFTAMEVRRGGGYLQNPPRMSNAQSILASPAVGEEVNVAIQIRQFTYNELKGATRNFRTDNFLGVGGFGRVHKGWIDENGTSPARPGTGLVVAVKTLSYEGPQGHDEWVAEVHYLRNLRHPHLVKLIGYCIEGRHRQLVYEFMSGGSLENHLFRSQTSIPWSTRLKVMLGAAKGLTFLHEGLQSPVIFRDFKTSNILLDAEFNAKLSDFGLAIDGPEGDKTHVSTRVVGTYGYAAPEYVMTGHLTSMSDVYSFGVVLLEVLTGKKAMDKNRPEGEQNLVEWARPYTRDRQLFHRLIDPRLGSRFSITGAQKLVRLAHDCLSLDPKARPAMSSVVQTLEPILGLHDMATSTSFYRNVQSERAAMLFSSPPPPVGTSASTSTTPSRTPAMLNSPQQQQLASRRRSVSNSPGHGHVSQLLQRPRGGAIA</sequence>
<evidence type="ECO:0000256" key="6">
    <source>
        <dbReference type="ARBA" id="ARBA00022679"/>
    </source>
</evidence>
<dbReference type="PANTHER" id="PTHR45621">
    <property type="entry name" value="OS01G0588500 PROTEIN-RELATED"/>
    <property type="match status" value="1"/>
</dbReference>
<evidence type="ECO:0000313" key="15">
    <source>
        <dbReference type="EMBL" id="KAG8069100.1"/>
    </source>
</evidence>
<evidence type="ECO:0000256" key="5">
    <source>
        <dbReference type="ARBA" id="ARBA00022527"/>
    </source>
</evidence>
<accession>A0A8J5SXV5</accession>
<evidence type="ECO:0000256" key="4">
    <source>
        <dbReference type="ARBA" id="ARBA00022475"/>
    </source>
</evidence>
<dbReference type="GO" id="GO:0005524">
    <property type="term" value="F:ATP binding"/>
    <property type="evidence" value="ECO:0007669"/>
    <property type="project" value="UniProtKB-UniRule"/>
</dbReference>
<evidence type="ECO:0000256" key="11">
    <source>
        <dbReference type="ARBA" id="ARBA00054261"/>
    </source>
</evidence>
<evidence type="ECO:0000313" key="16">
    <source>
        <dbReference type="Proteomes" id="UP000729402"/>
    </source>
</evidence>
<evidence type="ECO:0000256" key="8">
    <source>
        <dbReference type="ARBA" id="ARBA00022777"/>
    </source>
</evidence>
<dbReference type="PROSITE" id="PS50011">
    <property type="entry name" value="PROTEIN_KINASE_DOM"/>
    <property type="match status" value="1"/>
</dbReference>
<evidence type="ECO:0000259" key="14">
    <source>
        <dbReference type="PROSITE" id="PS50011"/>
    </source>
</evidence>
<evidence type="ECO:0000256" key="7">
    <source>
        <dbReference type="ARBA" id="ARBA00022741"/>
    </source>
</evidence>
<keyword evidence="4" id="KW-1003">Cell membrane</keyword>
<keyword evidence="9 12" id="KW-0067">ATP-binding</keyword>
<dbReference type="InterPro" id="IPR001245">
    <property type="entry name" value="Ser-Thr/Tyr_kinase_cat_dom"/>
</dbReference>
<keyword evidence="6" id="KW-0808">Transferase</keyword>
<dbReference type="GO" id="GO:0004674">
    <property type="term" value="F:protein serine/threonine kinase activity"/>
    <property type="evidence" value="ECO:0007669"/>
    <property type="project" value="UniProtKB-KW"/>
</dbReference>
<organism evidence="15 16">
    <name type="scientific">Zizania palustris</name>
    <name type="common">Northern wild rice</name>
    <dbReference type="NCBI Taxonomy" id="103762"/>
    <lineage>
        <taxon>Eukaryota</taxon>
        <taxon>Viridiplantae</taxon>
        <taxon>Streptophyta</taxon>
        <taxon>Embryophyta</taxon>
        <taxon>Tracheophyta</taxon>
        <taxon>Spermatophyta</taxon>
        <taxon>Magnoliopsida</taxon>
        <taxon>Liliopsida</taxon>
        <taxon>Poales</taxon>
        <taxon>Poaceae</taxon>
        <taxon>BOP clade</taxon>
        <taxon>Oryzoideae</taxon>
        <taxon>Oryzeae</taxon>
        <taxon>Zizaniinae</taxon>
        <taxon>Zizania</taxon>
    </lineage>
</organism>
<dbReference type="Pfam" id="PF07714">
    <property type="entry name" value="PK_Tyr_Ser-Thr"/>
    <property type="match status" value="1"/>
</dbReference>
<dbReference type="EC" id="2.7.11.1" evidence="3"/>
<dbReference type="GO" id="GO:0005886">
    <property type="term" value="C:plasma membrane"/>
    <property type="evidence" value="ECO:0007669"/>
    <property type="project" value="UniProtKB-SubCell"/>
</dbReference>
<keyword evidence="8" id="KW-0418">Kinase</keyword>
<dbReference type="InterPro" id="IPR017441">
    <property type="entry name" value="Protein_kinase_ATP_BS"/>
</dbReference>
<dbReference type="FunFam" id="3.30.200.20:FF:000228">
    <property type="entry name" value="Serine/threonine-protein kinase BIK1"/>
    <property type="match status" value="1"/>
</dbReference>
<dbReference type="AlphaFoldDB" id="A0A8J5SXV5"/>
<comment type="function">
    <text evidence="11">May be involved in plant defense signaling.</text>
</comment>
<keyword evidence="10" id="KW-0472">Membrane</keyword>
<protein>
    <recommendedName>
        <fullName evidence="3">non-specific serine/threonine protein kinase</fullName>
        <ecNumber evidence="3">2.7.11.1</ecNumber>
    </recommendedName>
</protein>
<name>A0A8J5SXV5_ZIZPA</name>
<evidence type="ECO:0000256" key="3">
    <source>
        <dbReference type="ARBA" id="ARBA00012513"/>
    </source>
</evidence>
<keyword evidence="16" id="KW-1185">Reference proteome</keyword>
<reference evidence="15" key="1">
    <citation type="journal article" date="2021" name="bioRxiv">
        <title>Whole Genome Assembly and Annotation of Northern Wild Rice, Zizania palustris L., Supports a Whole Genome Duplication in the Zizania Genus.</title>
        <authorList>
            <person name="Haas M."/>
            <person name="Kono T."/>
            <person name="Macchietto M."/>
            <person name="Millas R."/>
            <person name="McGilp L."/>
            <person name="Shao M."/>
            <person name="Duquette J."/>
            <person name="Hirsch C.N."/>
            <person name="Kimball J."/>
        </authorList>
    </citation>
    <scope>NUCLEOTIDE SEQUENCE</scope>
    <source>
        <tissue evidence="15">Fresh leaf tissue</tissue>
    </source>
</reference>
<dbReference type="Proteomes" id="UP000729402">
    <property type="component" value="Unassembled WGS sequence"/>
</dbReference>
<dbReference type="PROSITE" id="PS00107">
    <property type="entry name" value="PROTEIN_KINASE_ATP"/>
    <property type="match status" value="1"/>
</dbReference>
<proteinExistence type="inferred from homology"/>
<comment type="subcellular location">
    <subcellularLocation>
        <location evidence="1">Cell membrane</location>
    </subcellularLocation>
</comment>
<dbReference type="InterPro" id="IPR050823">
    <property type="entry name" value="Plant_Ser_Thr_Prot_Kinase"/>
</dbReference>
<evidence type="ECO:0000256" key="13">
    <source>
        <dbReference type="SAM" id="MobiDB-lite"/>
    </source>
</evidence>
<keyword evidence="7 12" id="KW-0547">Nucleotide-binding</keyword>
<feature type="region of interest" description="Disordered" evidence="13">
    <location>
        <begin position="1"/>
        <end position="21"/>
    </location>
</feature>
<evidence type="ECO:0000256" key="2">
    <source>
        <dbReference type="ARBA" id="ARBA00008684"/>
    </source>
</evidence>